<feature type="transmembrane region" description="Helical" evidence="9">
    <location>
        <begin position="74"/>
        <end position="96"/>
    </location>
</feature>
<gene>
    <name evidence="10" type="ORF">XYLVIOL_LOCUS701</name>
</gene>
<keyword evidence="4 9" id="KW-0812">Transmembrane</keyword>
<sequence length="208" mass="24327">MYKLPINLHRNNFCKQLRYYLHNNINTIRQCNHMSNNKEQNALPNIYSVQFPTYKVVYQFSYVKHAIFLNKLKLNCTFLTGVFIPIIITIQLLGFMSTTDNILLTSFNCLATLSLHTISYFSNNVIGSIYYKEDKESVIISYVNYWGNRVDRETTVGDIILYSENNVEAPTRIYKKVHIVSCKDNLKLYTNYGKINTSIFPTLFQNIE</sequence>
<keyword evidence="7" id="KW-0496">Mitochondrion</keyword>
<proteinExistence type="inferred from homology"/>
<keyword evidence="11" id="KW-1185">Reference proteome</keyword>
<evidence type="ECO:0000256" key="7">
    <source>
        <dbReference type="ARBA" id="ARBA00023128"/>
    </source>
</evidence>
<accession>A0ABP1MYV0</accession>
<dbReference type="Proteomes" id="UP001642520">
    <property type="component" value="Unassembled WGS sequence"/>
</dbReference>
<dbReference type="PANTHER" id="PTHR13603">
    <property type="entry name" value="TRANSMEMBRANE PROTEIN 186"/>
    <property type="match status" value="1"/>
</dbReference>
<reference evidence="10 11" key="1">
    <citation type="submission" date="2024-08" db="EMBL/GenBank/DDBJ databases">
        <authorList>
            <person name="Will J Nash"/>
            <person name="Angela Man"/>
            <person name="Seanna McTaggart"/>
            <person name="Kendall Baker"/>
            <person name="Tom Barker"/>
            <person name="Leah Catchpole"/>
            <person name="Alex Durrant"/>
            <person name="Karim Gharbi"/>
            <person name="Naomi Irish"/>
            <person name="Gemy Kaithakottil"/>
            <person name="Debby Ku"/>
            <person name="Aaliyah Providence"/>
            <person name="Felix Shaw"/>
            <person name="David Swarbreck"/>
            <person name="Chris Watkins"/>
            <person name="Ann M. McCartney"/>
            <person name="Giulio Formenti"/>
            <person name="Alice Mouton"/>
            <person name="Noel Vella"/>
            <person name="Bjorn M von Reumont"/>
            <person name="Adriana Vella"/>
            <person name="Wilfried Haerty"/>
        </authorList>
    </citation>
    <scope>NUCLEOTIDE SEQUENCE [LARGE SCALE GENOMIC DNA]</scope>
</reference>
<protein>
    <recommendedName>
        <fullName evidence="3">Transmembrane protein 186</fullName>
    </recommendedName>
</protein>
<evidence type="ECO:0000313" key="11">
    <source>
        <dbReference type="Proteomes" id="UP001642520"/>
    </source>
</evidence>
<evidence type="ECO:0000313" key="10">
    <source>
        <dbReference type="EMBL" id="CAL7933874.1"/>
    </source>
</evidence>
<comment type="similarity">
    <text evidence="2">Belongs to the TMEM186 family.</text>
</comment>
<dbReference type="PANTHER" id="PTHR13603:SF1">
    <property type="entry name" value="TRANSMEMBRANE PROTEIN 186"/>
    <property type="match status" value="1"/>
</dbReference>
<comment type="subcellular location">
    <subcellularLocation>
        <location evidence="1">Mitochondrion inner membrane</location>
        <topology evidence="1">Multi-pass membrane protein</topology>
    </subcellularLocation>
</comment>
<evidence type="ECO:0000256" key="8">
    <source>
        <dbReference type="ARBA" id="ARBA00023136"/>
    </source>
</evidence>
<dbReference type="InterPro" id="IPR026571">
    <property type="entry name" value="Tmem186"/>
</dbReference>
<evidence type="ECO:0000256" key="4">
    <source>
        <dbReference type="ARBA" id="ARBA00022692"/>
    </source>
</evidence>
<evidence type="ECO:0000256" key="9">
    <source>
        <dbReference type="SAM" id="Phobius"/>
    </source>
</evidence>
<dbReference type="EMBL" id="CAXAJV020001281">
    <property type="protein sequence ID" value="CAL7933874.1"/>
    <property type="molecule type" value="Genomic_DNA"/>
</dbReference>
<evidence type="ECO:0000256" key="1">
    <source>
        <dbReference type="ARBA" id="ARBA00004448"/>
    </source>
</evidence>
<evidence type="ECO:0000256" key="5">
    <source>
        <dbReference type="ARBA" id="ARBA00022792"/>
    </source>
</evidence>
<name>A0ABP1MYV0_XYLVO</name>
<comment type="caution">
    <text evidence="10">The sequence shown here is derived from an EMBL/GenBank/DDBJ whole genome shotgun (WGS) entry which is preliminary data.</text>
</comment>
<evidence type="ECO:0000256" key="3">
    <source>
        <dbReference type="ARBA" id="ARBA00014604"/>
    </source>
</evidence>
<keyword evidence="6 9" id="KW-1133">Transmembrane helix</keyword>
<organism evidence="10 11">
    <name type="scientific">Xylocopa violacea</name>
    <name type="common">Violet carpenter bee</name>
    <name type="synonym">Apis violacea</name>
    <dbReference type="NCBI Taxonomy" id="135666"/>
    <lineage>
        <taxon>Eukaryota</taxon>
        <taxon>Metazoa</taxon>
        <taxon>Ecdysozoa</taxon>
        <taxon>Arthropoda</taxon>
        <taxon>Hexapoda</taxon>
        <taxon>Insecta</taxon>
        <taxon>Pterygota</taxon>
        <taxon>Neoptera</taxon>
        <taxon>Endopterygota</taxon>
        <taxon>Hymenoptera</taxon>
        <taxon>Apocrita</taxon>
        <taxon>Aculeata</taxon>
        <taxon>Apoidea</taxon>
        <taxon>Anthophila</taxon>
        <taxon>Apidae</taxon>
        <taxon>Xylocopa</taxon>
        <taxon>Xylocopa</taxon>
    </lineage>
</organism>
<evidence type="ECO:0000256" key="2">
    <source>
        <dbReference type="ARBA" id="ARBA00007020"/>
    </source>
</evidence>
<evidence type="ECO:0000256" key="6">
    <source>
        <dbReference type="ARBA" id="ARBA00022989"/>
    </source>
</evidence>
<keyword evidence="8 9" id="KW-0472">Membrane</keyword>
<keyword evidence="5" id="KW-0999">Mitochondrion inner membrane</keyword>